<dbReference type="STRING" id="1122170.GCA_000701265_02086"/>
<reference evidence="1 2" key="1">
    <citation type="submission" date="2018-06" db="EMBL/GenBank/DDBJ databases">
        <authorList>
            <consortium name="Pathogen Informatics"/>
            <person name="Doyle S."/>
        </authorList>
    </citation>
    <scope>NUCLEOTIDE SEQUENCE [LARGE SCALE GENOMIC DNA]</scope>
    <source>
        <strain evidence="1 2">NCTC11532</strain>
    </source>
</reference>
<dbReference type="AlphaFoldDB" id="A0A378LP98"/>
<gene>
    <name evidence="1" type="ORF">NCTC11532_00931</name>
</gene>
<name>A0A378LP98_9GAMM</name>
<organism evidence="1 2">
    <name type="scientific">Legionella wadsworthii</name>
    <dbReference type="NCBI Taxonomy" id="28088"/>
    <lineage>
        <taxon>Bacteria</taxon>
        <taxon>Pseudomonadati</taxon>
        <taxon>Pseudomonadota</taxon>
        <taxon>Gammaproteobacteria</taxon>
        <taxon>Legionellales</taxon>
        <taxon>Legionellaceae</taxon>
        <taxon>Legionella</taxon>
    </lineage>
</organism>
<dbReference type="Proteomes" id="UP000255297">
    <property type="component" value="Unassembled WGS sequence"/>
</dbReference>
<accession>A0A378LP98</accession>
<sequence>MPELSEVLFCAQNAKNHARKKVLKGTTHEDGVANSSGSSDIDQRSALLEAVIAMREVISEQAHHPNPLEANVPDLAWLEINIEISSKFTLGNCYEFTLHALDYILNRAPHIDAEVFKIMRGDHYFLVLNRDENSDKRDPKTWGKNAVICDPWLNAVYAAGEYLTYLGKYYDPAKGHQFTIAEGNLNIAHLWELRKVENLKNNYLKEVQGLLEIVEDYKKALIKEKNLLDKSKIPVLSIKVAKLDKLITKLKNINCDEYTDESKSYRVARSELLVALDLLKQEVQYNFQFTVSEAQTLGLFGGSASKKSHLQEIVEHADARLNESTH</sequence>
<protein>
    <submittedName>
        <fullName evidence="1">Uncharacterized protein</fullName>
    </submittedName>
</protein>
<proteinExistence type="predicted"/>
<dbReference type="OrthoDB" id="9152014at2"/>
<evidence type="ECO:0000313" key="1">
    <source>
        <dbReference type="EMBL" id="STY28756.1"/>
    </source>
</evidence>
<keyword evidence="2" id="KW-1185">Reference proteome</keyword>
<dbReference type="RefSeq" id="WP_031567796.1">
    <property type="nucleotide sequence ID" value="NZ_CAAAIS010000007.1"/>
</dbReference>
<evidence type="ECO:0000313" key="2">
    <source>
        <dbReference type="Proteomes" id="UP000255297"/>
    </source>
</evidence>
<dbReference type="EMBL" id="UGPB01000001">
    <property type="protein sequence ID" value="STY28756.1"/>
    <property type="molecule type" value="Genomic_DNA"/>
</dbReference>